<name>A0A2A6FBL5_9HYPH</name>
<proteinExistence type="inferred from homology"/>
<keyword evidence="5" id="KW-1185">Reference proteome</keyword>
<dbReference type="InterPro" id="IPR051121">
    <property type="entry name" value="FAH"/>
</dbReference>
<evidence type="ECO:0000313" key="4">
    <source>
        <dbReference type="EMBL" id="PDQ19031.1"/>
    </source>
</evidence>
<dbReference type="Pfam" id="PF01557">
    <property type="entry name" value="FAA_hydrolase"/>
    <property type="match status" value="1"/>
</dbReference>
<dbReference type="SUPFAM" id="SSF56529">
    <property type="entry name" value="FAH"/>
    <property type="match status" value="1"/>
</dbReference>
<dbReference type="GO" id="GO:0019752">
    <property type="term" value="P:carboxylic acid metabolic process"/>
    <property type="evidence" value="ECO:0007669"/>
    <property type="project" value="UniProtKB-ARBA"/>
</dbReference>
<dbReference type="FunFam" id="3.90.850.10:FF:000002">
    <property type="entry name" value="2-hydroxyhepta-2,4-diene-1,7-dioate isomerase"/>
    <property type="match status" value="1"/>
</dbReference>
<dbReference type="GO" id="GO:0046872">
    <property type="term" value="F:metal ion binding"/>
    <property type="evidence" value="ECO:0007669"/>
    <property type="project" value="UniProtKB-KW"/>
</dbReference>
<gene>
    <name evidence="4" type="ORF">CN311_21675</name>
</gene>
<sequence>MKLVTFSHPKGGHDHHAGVLDGDQIACLTEAGLAESVMEVVLGGREMLDRIRAGLAKAPHYAIADVRLEAPIRPGKVLCSGINYKGHAEENPNAKMPTEPFFFTKLPTSVVGPDVPVEKPVRTEQMDYEVEFSAVIGEQLHKADEAKVMPAIFGYTLLNDISARDVQFKDNQITIGKNFAGFAPIGPCIVTSDAMPHPDNVALKTRLNGKTLQDGSTSDWLFSLPLLISFLSQYIPLEPGDIVSTGTPAGVGIFQKPPIFMKAGDVVEIEAEGIGILRTPIVAG</sequence>
<reference evidence="4 5" key="1">
    <citation type="submission" date="2017-09" db="EMBL/GenBank/DDBJ databases">
        <title>Mesorhizobum sanjuanii sp. nov. isolated from nodules of Lotus tenuis in saline-alkaline lowlands of Flooding Pampa.</title>
        <authorList>
            <person name="Sannazzaro A.I."/>
            <person name="Torres Tejerizo G.A."/>
            <person name="Fontana F."/>
            <person name="Cumpa Velazquez L.M."/>
            <person name="Hansen L."/>
            <person name="Pistorio M."/>
            <person name="Estrella M.J."/>
        </authorList>
    </citation>
    <scope>NUCLEOTIDE SEQUENCE [LARGE SCALE GENOMIC DNA]</scope>
    <source>
        <strain evidence="4 5">BSA136</strain>
    </source>
</reference>
<keyword evidence="4" id="KW-0413">Isomerase</keyword>
<organism evidence="4 5">
    <name type="scientific">Mesorhizobium sanjuanii</name>
    <dbReference type="NCBI Taxonomy" id="2037900"/>
    <lineage>
        <taxon>Bacteria</taxon>
        <taxon>Pseudomonadati</taxon>
        <taxon>Pseudomonadota</taxon>
        <taxon>Alphaproteobacteria</taxon>
        <taxon>Hyphomicrobiales</taxon>
        <taxon>Phyllobacteriaceae</taxon>
        <taxon>Mesorhizobium</taxon>
    </lineage>
</organism>
<protein>
    <submittedName>
        <fullName evidence="4">5-carboxymethyl-2-hydroxymuconate delta-isomerase</fullName>
    </submittedName>
</protein>
<evidence type="ECO:0000313" key="5">
    <source>
        <dbReference type="Proteomes" id="UP000219182"/>
    </source>
</evidence>
<dbReference type="Proteomes" id="UP000219182">
    <property type="component" value="Unassembled WGS sequence"/>
</dbReference>
<dbReference type="Gene3D" id="3.90.850.10">
    <property type="entry name" value="Fumarylacetoacetase-like, C-terminal domain"/>
    <property type="match status" value="1"/>
</dbReference>
<dbReference type="PANTHER" id="PTHR42796:SF4">
    <property type="entry name" value="FUMARYLACETOACETATE HYDROLASE DOMAIN-CONTAINING PROTEIN 2A"/>
    <property type="match status" value="1"/>
</dbReference>
<keyword evidence="2" id="KW-0479">Metal-binding</keyword>
<dbReference type="EMBL" id="NWQG01000155">
    <property type="protein sequence ID" value="PDQ19031.1"/>
    <property type="molecule type" value="Genomic_DNA"/>
</dbReference>
<comment type="similarity">
    <text evidence="1">Belongs to the FAH family.</text>
</comment>
<dbReference type="RefSeq" id="WP_097575747.1">
    <property type="nucleotide sequence ID" value="NZ_NWQG01000155.1"/>
</dbReference>
<dbReference type="AlphaFoldDB" id="A0A2A6FBL5"/>
<accession>A0A2A6FBL5</accession>
<dbReference type="GO" id="GO:0016853">
    <property type="term" value="F:isomerase activity"/>
    <property type="evidence" value="ECO:0007669"/>
    <property type="project" value="UniProtKB-KW"/>
</dbReference>
<dbReference type="InterPro" id="IPR011234">
    <property type="entry name" value="Fumarylacetoacetase-like_C"/>
</dbReference>
<comment type="caution">
    <text evidence="4">The sequence shown here is derived from an EMBL/GenBank/DDBJ whole genome shotgun (WGS) entry which is preliminary data.</text>
</comment>
<dbReference type="InterPro" id="IPR036663">
    <property type="entry name" value="Fumarylacetoacetase_C_sf"/>
</dbReference>
<feature type="domain" description="Fumarylacetoacetase-like C-terminal" evidence="3">
    <location>
        <begin position="76"/>
        <end position="282"/>
    </location>
</feature>
<evidence type="ECO:0000259" key="3">
    <source>
        <dbReference type="Pfam" id="PF01557"/>
    </source>
</evidence>
<evidence type="ECO:0000256" key="1">
    <source>
        <dbReference type="ARBA" id="ARBA00010211"/>
    </source>
</evidence>
<evidence type="ECO:0000256" key="2">
    <source>
        <dbReference type="ARBA" id="ARBA00022723"/>
    </source>
</evidence>
<dbReference type="PANTHER" id="PTHR42796">
    <property type="entry name" value="FUMARYLACETOACETATE HYDROLASE DOMAIN-CONTAINING PROTEIN 2A-RELATED"/>
    <property type="match status" value="1"/>
</dbReference>